<evidence type="ECO:0000313" key="2">
    <source>
        <dbReference type="Proteomes" id="UP000241048"/>
    </source>
</evidence>
<protein>
    <submittedName>
        <fullName evidence="1">Uncharacterized protein</fullName>
    </submittedName>
</protein>
<dbReference type="EMBL" id="PYLO01000001">
    <property type="protein sequence ID" value="PST38700.1"/>
    <property type="molecule type" value="Genomic_DNA"/>
</dbReference>
<proteinExistence type="predicted"/>
<name>A0A2T3FTU5_9CLOT</name>
<reference evidence="1 2" key="1">
    <citation type="submission" date="2018-03" db="EMBL/GenBank/DDBJ databases">
        <title>Lachnoclostridium SNUG30386 gen.nov., sp.nov., isolated from human faeces.</title>
        <authorList>
            <person name="Seo B."/>
            <person name="Jeon K."/>
            <person name="Ko G."/>
        </authorList>
    </citation>
    <scope>NUCLEOTIDE SEQUENCE [LARGE SCALE GENOMIC DNA]</scope>
    <source>
        <strain evidence="1 2">SNUG30386</strain>
    </source>
</reference>
<dbReference type="RefSeq" id="WP_106999900.1">
    <property type="nucleotide sequence ID" value="NZ_PYLO01000001.1"/>
</dbReference>
<accession>A0A2T3FTU5</accession>
<dbReference type="AlphaFoldDB" id="A0A2T3FTU5"/>
<comment type="caution">
    <text evidence="1">The sequence shown here is derived from an EMBL/GenBank/DDBJ whole genome shotgun (WGS) entry which is preliminary data.</text>
</comment>
<sequence>MESEHKFMLNDILRKKRKSKMRKPEYPVFLTYGPIHVFPLGWIKRWKEDIICICQRLRYGYCYRDAWAIDQWFLVIIPNMLNDLRINGHGYPGSFTGTEEENVRKWNRILEHMEFLFREANEETCHRKNPYEEAHDQAREAFTRKYGMFGEKLKTEEEKEQEKDKGYYCVHTMSDVPEYKEILDQWFAAEKELAAYRDRCMKEGMKLFTRYLWDLWD</sequence>
<dbReference type="Proteomes" id="UP000241048">
    <property type="component" value="Unassembled WGS sequence"/>
</dbReference>
<evidence type="ECO:0000313" key="1">
    <source>
        <dbReference type="EMBL" id="PST38700.1"/>
    </source>
</evidence>
<organism evidence="1 2">
    <name type="scientific">Clostridium fessum</name>
    <dbReference type="NCBI Taxonomy" id="2126740"/>
    <lineage>
        <taxon>Bacteria</taxon>
        <taxon>Bacillati</taxon>
        <taxon>Bacillota</taxon>
        <taxon>Clostridia</taxon>
        <taxon>Eubacteriales</taxon>
        <taxon>Clostridiaceae</taxon>
        <taxon>Clostridium</taxon>
    </lineage>
</organism>
<gene>
    <name evidence="1" type="ORF">C7U56_01740</name>
</gene>
<keyword evidence="2" id="KW-1185">Reference proteome</keyword>